<protein>
    <recommendedName>
        <fullName evidence="5">RNase H type-1 domain-containing protein</fullName>
    </recommendedName>
</protein>
<evidence type="ECO:0008006" key="5">
    <source>
        <dbReference type="Google" id="ProtNLM"/>
    </source>
</evidence>
<gene>
    <name evidence="3" type="ORF">RHGRI_001999</name>
</gene>
<reference evidence="3" key="1">
    <citation type="submission" date="2020-08" db="EMBL/GenBank/DDBJ databases">
        <title>Plant Genome Project.</title>
        <authorList>
            <person name="Zhang R.-G."/>
        </authorList>
    </citation>
    <scope>NUCLEOTIDE SEQUENCE</scope>
    <source>
        <strain evidence="3">WSP0</strain>
        <tissue evidence="3">Leaf</tissue>
    </source>
</reference>
<dbReference type="EMBL" id="JACTNZ010000001">
    <property type="protein sequence ID" value="KAG5566243.1"/>
    <property type="molecule type" value="Genomic_DNA"/>
</dbReference>
<dbReference type="InterPro" id="IPR013126">
    <property type="entry name" value="Hsp_70_fam"/>
</dbReference>
<dbReference type="PANTHER" id="PTHR45639">
    <property type="entry name" value="HSC70CB, ISOFORM G-RELATED"/>
    <property type="match status" value="1"/>
</dbReference>
<evidence type="ECO:0000256" key="2">
    <source>
        <dbReference type="ARBA" id="ARBA00022840"/>
    </source>
</evidence>
<dbReference type="GO" id="GO:0140662">
    <property type="term" value="F:ATP-dependent protein folding chaperone"/>
    <property type="evidence" value="ECO:0007669"/>
    <property type="project" value="InterPro"/>
</dbReference>
<evidence type="ECO:0000256" key="1">
    <source>
        <dbReference type="ARBA" id="ARBA00022741"/>
    </source>
</evidence>
<organism evidence="3 4">
    <name type="scientific">Rhododendron griersonianum</name>
    <dbReference type="NCBI Taxonomy" id="479676"/>
    <lineage>
        <taxon>Eukaryota</taxon>
        <taxon>Viridiplantae</taxon>
        <taxon>Streptophyta</taxon>
        <taxon>Embryophyta</taxon>
        <taxon>Tracheophyta</taxon>
        <taxon>Spermatophyta</taxon>
        <taxon>Magnoliopsida</taxon>
        <taxon>eudicotyledons</taxon>
        <taxon>Gunneridae</taxon>
        <taxon>Pentapetalae</taxon>
        <taxon>asterids</taxon>
        <taxon>Ericales</taxon>
        <taxon>Ericaceae</taxon>
        <taxon>Ericoideae</taxon>
        <taxon>Rhodoreae</taxon>
        <taxon>Rhododendron</taxon>
    </lineage>
</organism>
<proteinExistence type="predicted"/>
<keyword evidence="1" id="KW-0547">Nucleotide-binding</keyword>
<dbReference type="Gene3D" id="1.20.1270.10">
    <property type="match status" value="1"/>
</dbReference>
<keyword evidence="2" id="KW-0067">ATP-binding</keyword>
<dbReference type="InterPro" id="IPR029048">
    <property type="entry name" value="HSP70_C_sf"/>
</dbReference>
<dbReference type="EMBL" id="JACTNZ010000001">
    <property type="protein sequence ID" value="KAG5566241.1"/>
    <property type="molecule type" value="Genomic_DNA"/>
</dbReference>
<accession>A0AAV6LMT1</accession>
<sequence length="314" mass="35486">MERFQRIRLRDGTFLYLRWIMEEWLLADVQKAVEKEFELALQDRVMEETKDKKNAVEAYVYDLRNKVDEDGEDETEGVYIARLEKLQQQEVPLRSATRSTLGTGRALVIDQLICCVNSFRETTMSSDPKFDHSDLVEKQKVMNECMKQRLLRERKQLQDLLPKYATPVIFSADIERRPALDSHLCNSGEQLRSNMVKSLTAAKEGINDKGEREGGGSVLVRTRCGWQENPVVGLGIVEQIKGGGKWFGKANGIMLSSYHQPIILASCVPPPEEFFEVNVDGSLNVRNKRAVEVAEALAVSNGLSFAADVAVSRF</sequence>
<dbReference type="AlphaFoldDB" id="A0AAV6LMT1"/>
<dbReference type="GO" id="GO:0005634">
    <property type="term" value="C:nucleus"/>
    <property type="evidence" value="ECO:0007669"/>
    <property type="project" value="TreeGrafter"/>
</dbReference>
<evidence type="ECO:0000313" key="4">
    <source>
        <dbReference type="Proteomes" id="UP000823749"/>
    </source>
</evidence>
<keyword evidence="4" id="KW-1185">Reference proteome</keyword>
<dbReference type="GO" id="GO:0005829">
    <property type="term" value="C:cytosol"/>
    <property type="evidence" value="ECO:0007669"/>
    <property type="project" value="TreeGrafter"/>
</dbReference>
<dbReference type="PANTHER" id="PTHR45639:SF4">
    <property type="entry name" value="HSC70CB, ISOFORM G"/>
    <property type="match status" value="1"/>
</dbReference>
<evidence type="ECO:0000313" key="3">
    <source>
        <dbReference type="EMBL" id="KAG5566241.1"/>
    </source>
</evidence>
<dbReference type="SUPFAM" id="SSF100934">
    <property type="entry name" value="Heat shock protein 70kD (HSP70), C-terminal subdomain"/>
    <property type="match status" value="1"/>
</dbReference>
<dbReference type="GO" id="GO:0005524">
    <property type="term" value="F:ATP binding"/>
    <property type="evidence" value="ECO:0007669"/>
    <property type="project" value="UniProtKB-KW"/>
</dbReference>
<dbReference type="Proteomes" id="UP000823749">
    <property type="component" value="Chromosome 1"/>
</dbReference>
<comment type="caution">
    <text evidence="3">The sequence shown here is derived from an EMBL/GenBank/DDBJ whole genome shotgun (WGS) entry which is preliminary data.</text>
</comment>
<name>A0AAV6LMT1_9ERIC</name>